<organism evidence="2 3">
    <name type="scientific">Imperialibacter roseus</name>
    <dbReference type="NCBI Taxonomy" id="1324217"/>
    <lineage>
        <taxon>Bacteria</taxon>
        <taxon>Pseudomonadati</taxon>
        <taxon>Bacteroidota</taxon>
        <taxon>Cytophagia</taxon>
        <taxon>Cytophagales</taxon>
        <taxon>Flammeovirgaceae</taxon>
        <taxon>Imperialibacter</taxon>
    </lineage>
</organism>
<proteinExistence type="predicted"/>
<protein>
    <submittedName>
        <fullName evidence="2">DUF6728 family protein</fullName>
    </submittedName>
</protein>
<dbReference type="InterPro" id="IPR046615">
    <property type="entry name" value="DUF6728"/>
</dbReference>
<gene>
    <name evidence="2" type="ORF">RT717_13240</name>
</gene>
<dbReference type="EMBL" id="CP136051">
    <property type="protein sequence ID" value="WOK09605.1"/>
    <property type="molecule type" value="Genomic_DNA"/>
</dbReference>
<sequence length="66" mass="8081">MANSENQEKKESTNYFDFSEVFKYYFRKKDPNNKPNFNLRMMHGINKISILLFLMALIIWTIRRLM</sequence>
<keyword evidence="3" id="KW-1185">Reference proteome</keyword>
<keyword evidence="1" id="KW-0812">Transmembrane</keyword>
<keyword evidence="1" id="KW-0472">Membrane</keyword>
<name>A0ABZ0IZ06_9BACT</name>
<accession>A0ABZ0IZ06</accession>
<dbReference type="RefSeq" id="WP_152000115.1">
    <property type="nucleotide sequence ID" value="NZ_CP136051.1"/>
</dbReference>
<keyword evidence="1" id="KW-1133">Transmembrane helix</keyword>
<reference evidence="2 3" key="1">
    <citation type="journal article" date="2023" name="Microbiol. Resour. Announc.">
        <title>Complete Genome Sequence of Imperialibacter roseus strain P4T.</title>
        <authorList>
            <person name="Tizabi D.R."/>
            <person name="Bachvaroff T."/>
            <person name="Hill R.T."/>
        </authorList>
    </citation>
    <scope>NUCLEOTIDE SEQUENCE [LARGE SCALE GENOMIC DNA]</scope>
    <source>
        <strain evidence="2 3">P4T</strain>
    </source>
</reference>
<feature type="transmembrane region" description="Helical" evidence="1">
    <location>
        <begin position="44"/>
        <end position="62"/>
    </location>
</feature>
<evidence type="ECO:0000313" key="3">
    <source>
        <dbReference type="Proteomes" id="UP001302349"/>
    </source>
</evidence>
<dbReference type="Pfam" id="PF20498">
    <property type="entry name" value="DUF6728"/>
    <property type="match status" value="1"/>
</dbReference>
<evidence type="ECO:0000313" key="2">
    <source>
        <dbReference type="EMBL" id="WOK09605.1"/>
    </source>
</evidence>
<evidence type="ECO:0000256" key="1">
    <source>
        <dbReference type="SAM" id="Phobius"/>
    </source>
</evidence>
<dbReference type="Proteomes" id="UP001302349">
    <property type="component" value="Chromosome"/>
</dbReference>